<evidence type="ECO:0000313" key="4">
    <source>
        <dbReference type="Proteomes" id="UP001156921"/>
    </source>
</evidence>
<dbReference type="Pfam" id="PF12146">
    <property type="entry name" value="Hydrolase_4"/>
    <property type="match status" value="1"/>
</dbReference>
<feature type="signal peptide" evidence="1">
    <location>
        <begin position="1"/>
        <end position="18"/>
    </location>
</feature>
<keyword evidence="1" id="KW-0732">Signal</keyword>
<keyword evidence="4" id="KW-1185">Reference proteome</keyword>
<reference evidence="4" key="1">
    <citation type="journal article" date="2019" name="Int. J. Syst. Evol. Microbiol.">
        <title>The Global Catalogue of Microorganisms (GCM) 10K type strain sequencing project: providing services to taxonomists for standard genome sequencing and annotation.</title>
        <authorList>
            <consortium name="The Broad Institute Genomics Platform"/>
            <consortium name="The Broad Institute Genome Sequencing Center for Infectious Disease"/>
            <person name="Wu L."/>
            <person name="Ma J."/>
        </authorList>
    </citation>
    <scope>NUCLEOTIDE SEQUENCE [LARGE SCALE GENOMIC DNA]</scope>
    <source>
        <strain evidence="4">NBRC 110107</strain>
    </source>
</reference>
<gene>
    <name evidence="3" type="ORF">GCM10007859_10350</name>
</gene>
<dbReference type="PANTHER" id="PTHR11614">
    <property type="entry name" value="PHOSPHOLIPASE-RELATED"/>
    <property type="match status" value="1"/>
</dbReference>
<dbReference type="PROSITE" id="PS51257">
    <property type="entry name" value="PROKAR_LIPOPROTEIN"/>
    <property type="match status" value="1"/>
</dbReference>
<feature type="domain" description="Serine aminopeptidase S33" evidence="2">
    <location>
        <begin position="61"/>
        <end position="298"/>
    </location>
</feature>
<dbReference type="InterPro" id="IPR022742">
    <property type="entry name" value="Hydrolase_4"/>
</dbReference>
<dbReference type="PRINTS" id="PR00111">
    <property type="entry name" value="ABHYDROLASE"/>
</dbReference>
<evidence type="ECO:0000259" key="2">
    <source>
        <dbReference type="Pfam" id="PF12146"/>
    </source>
</evidence>
<evidence type="ECO:0000256" key="1">
    <source>
        <dbReference type="SAM" id="SignalP"/>
    </source>
</evidence>
<proteinExistence type="predicted"/>
<organism evidence="3 4">
    <name type="scientific">Brevundimonas denitrificans</name>
    <dbReference type="NCBI Taxonomy" id="1443434"/>
    <lineage>
        <taxon>Bacteria</taxon>
        <taxon>Pseudomonadati</taxon>
        <taxon>Pseudomonadota</taxon>
        <taxon>Alphaproteobacteria</taxon>
        <taxon>Caulobacterales</taxon>
        <taxon>Caulobacteraceae</taxon>
        <taxon>Brevundimonas</taxon>
    </lineage>
</organism>
<name>A0ABQ6BIW8_9CAUL</name>
<dbReference type="Proteomes" id="UP001156921">
    <property type="component" value="Unassembled WGS sequence"/>
</dbReference>
<dbReference type="InterPro" id="IPR000073">
    <property type="entry name" value="AB_hydrolase_1"/>
</dbReference>
<dbReference type="Gene3D" id="3.40.50.1820">
    <property type="entry name" value="alpha/beta hydrolase"/>
    <property type="match status" value="1"/>
</dbReference>
<accession>A0ABQ6BIW8</accession>
<dbReference type="EMBL" id="BSOY01000015">
    <property type="protein sequence ID" value="GLS01025.1"/>
    <property type="molecule type" value="Genomic_DNA"/>
</dbReference>
<protein>
    <submittedName>
        <fullName evidence="3">Lysophospholipase</fullName>
    </submittedName>
</protein>
<dbReference type="InterPro" id="IPR051044">
    <property type="entry name" value="MAG_DAG_Lipase"/>
</dbReference>
<sequence length="336" mass="35981">MIRALGLLLALLALAACATPAIQPPMVPPPGFAGPALEAQALVMDDGARLPLARWAPDSGEPWAVIVTLHGMNDSRAAFRLAGPWWAERGIETWAIDQRGFGEAPGRGVWAGEARMAGDLRTAVALARARHPRAVIAVAGESMGGAVAVAAFGSNRPPEADRVVLLAPAVWGWSAQGPVNSAGLWIAARAMGDRAVDAPEWAVRALPASDNRMELFRNYRDPNSLISTRFDALHGLVDLMETASLRLGDIRVPTLLLYGANDNVIRPDPMRRALERAGDRPGFRTGFYPDGWHILNRDLQAEVMYRDVEAWLRDPAAPLPSGAGAVLPALRQGRSG</sequence>
<dbReference type="RefSeq" id="WP_284221872.1">
    <property type="nucleotide sequence ID" value="NZ_BSOY01000015.1"/>
</dbReference>
<dbReference type="SUPFAM" id="SSF53474">
    <property type="entry name" value="alpha/beta-Hydrolases"/>
    <property type="match status" value="1"/>
</dbReference>
<comment type="caution">
    <text evidence="3">The sequence shown here is derived from an EMBL/GenBank/DDBJ whole genome shotgun (WGS) entry which is preliminary data.</text>
</comment>
<dbReference type="InterPro" id="IPR029058">
    <property type="entry name" value="AB_hydrolase_fold"/>
</dbReference>
<evidence type="ECO:0000313" key="3">
    <source>
        <dbReference type="EMBL" id="GLS01025.1"/>
    </source>
</evidence>
<feature type="chain" id="PRO_5046304570" evidence="1">
    <location>
        <begin position="19"/>
        <end position="336"/>
    </location>
</feature>